<evidence type="ECO:0000313" key="3">
    <source>
        <dbReference type="EMBL" id="GAG96581.1"/>
    </source>
</evidence>
<feature type="non-terminal residue" evidence="3">
    <location>
        <position position="1"/>
    </location>
</feature>
<organism evidence="3">
    <name type="scientific">marine sediment metagenome</name>
    <dbReference type="NCBI Taxonomy" id="412755"/>
    <lineage>
        <taxon>unclassified sequences</taxon>
        <taxon>metagenomes</taxon>
        <taxon>ecological metagenomes</taxon>
    </lineage>
</organism>
<protein>
    <recommendedName>
        <fullName evidence="2">Peptidase S8/S53 domain-containing protein</fullName>
    </recommendedName>
</protein>
<dbReference type="Gene3D" id="3.40.50.200">
    <property type="entry name" value="Peptidase S8/S53 domain"/>
    <property type="match status" value="1"/>
</dbReference>
<dbReference type="Gene3D" id="1.10.1330.10">
    <property type="entry name" value="Dockerin domain"/>
    <property type="match status" value="1"/>
</dbReference>
<dbReference type="InterPro" id="IPR000209">
    <property type="entry name" value="Peptidase_S8/S53_dom"/>
</dbReference>
<gene>
    <name evidence="3" type="ORF">S01H4_39086</name>
</gene>
<dbReference type="EMBL" id="BART01021136">
    <property type="protein sequence ID" value="GAG96581.1"/>
    <property type="molecule type" value="Genomic_DNA"/>
</dbReference>
<dbReference type="GO" id="GO:0006508">
    <property type="term" value="P:proteolysis"/>
    <property type="evidence" value="ECO:0007669"/>
    <property type="project" value="InterPro"/>
</dbReference>
<feature type="domain" description="Peptidase S8/S53" evidence="2">
    <location>
        <begin position="214"/>
        <end position="290"/>
    </location>
</feature>
<evidence type="ECO:0000256" key="1">
    <source>
        <dbReference type="SAM" id="MobiDB-lite"/>
    </source>
</evidence>
<dbReference type="GO" id="GO:0000272">
    <property type="term" value="P:polysaccharide catabolic process"/>
    <property type="evidence" value="ECO:0007669"/>
    <property type="project" value="InterPro"/>
</dbReference>
<reference evidence="3" key="1">
    <citation type="journal article" date="2014" name="Front. Microbiol.">
        <title>High frequency of phylogenetically diverse reductive dehalogenase-homologous genes in deep subseafloor sedimentary metagenomes.</title>
        <authorList>
            <person name="Kawai M."/>
            <person name="Futagami T."/>
            <person name="Toyoda A."/>
            <person name="Takaki Y."/>
            <person name="Nishi S."/>
            <person name="Hori S."/>
            <person name="Arai W."/>
            <person name="Tsubouchi T."/>
            <person name="Morono Y."/>
            <person name="Uchiyama I."/>
            <person name="Ito T."/>
            <person name="Fujiyama A."/>
            <person name="Inagaki F."/>
            <person name="Takami H."/>
        </authorList>
    </citation>
    <scope>NUCLEOTIDE SEQUENCE</scope>
    <source>
        <strain evidence="3">Expedition CK06-06</strain>
    </source>
</reference>
<dbReference type="GO" id="GO:0004252">
    <property type="term" value="F:serine-type endopeptidase activity"/>
    <property type="evidence" value="ECO:0007669"/>
    <property type="project" value="InterPro"/>
</dbReference>
<dbReference type="InterPro" id="IPR036439">
    <property type="entry name" value="Dockerin_dom_sf"/>
</dbReference>
<dbReference type="SUPFAM" id="SSF52743">
    <property type="entry name" value="Subtilisin-like"/>
    <property type="match status" value="1"/>
</dbReference>
<dbReference type="AlphaFoldDB" id="X1DJJ2"/>
<name>X1DJJ2_9ZZZZ</name>
<comment type="caution">
    <text evidence="3">The sequence shown here is derived from an EMBL/GenBank/DDBJ whole genome shotgun (WGS) entry which is preliminary data.</text>
</comment>
<dbReference type="SUPFAM" id="SSF63446">
    <property type="entry name" value="Type I dockerin domain"/>
    <property type="match status" value="1"/>
</dbReference>
<accession>X1DJJ2</accession>
<proteinExistence type="predicted"/>
<dbReference type="Pfam" id="PF00082">
    <property type="entry name" value="Peptidase_S8"/>
    <property type="match status" value="1"/>
</dbReference>
<dbReference type="InterPro" id="IPR036852">
    <property type="entry name" value="Peptidase_S8/S53_dom_sf"/>
</dbReference>
<sequence length="291" mass="32267">GMAPAVNIDSYDWYSDTYEMAGRAATGDGEDAKIYLSNHSYTVIAGWQFGIFRAIPGDFNGDDIVNFIDFAILTANWRMPDHDPFVDIAPWPEGDGIVDFLDLAVLTNHWLKSNVEEPYWFGVWGEREDRNFGRYGSHTADWDSVCYLAPLQDYLPFKAAGNDRSDDDDAPANGTKFWYPDPNDPNDPNDPDEGSWVQRIYDVNDPNAPYDDGWDSGGYDTIPTISTAKNIMTVGAVDDVCDMTYFSGWGPTDDGRIKPDIVANGFELYSPAAVNDANYATYSGTSQASAN</sequence>
<feature type="non-terminal residue" evidence="3">
    <location>
        <position position="291"/>
    </location>
</feature>
<feature type="region of interest" description="Disordered" evidence="1">
    <location>
        <begin position="159"/>
        <end position="195"/>
    </location>
</feature>
<evidence type="ECO:0000259" key="2">
    <source>
        <dbReference type="Pfam" id="PF00082"/>
    </source>
</evidence>